<evidence type="ECO:0000313" key="2">
    <source>
        <dbReference type="Proteomes" id="UP000189670"/>
    </source>
</evidence>
<sequence length="73" mass="7577">CDKATETVYDVSEDITFVADGTVEQNLTIGTVIPPDYTITPSSGANGTIDPATAVKVEKNGSVSFTITPDQGL</sequence>
<dbReference type="Proteomes" id="UP000189670">
    <property type="component" value="Unassembled WGS sequence"/>
</dbReference>
<feature type="non-terminal residue" evidence="1">
    <location>
        <position position="1"/>
    </location>
</feature>
<accession>A0A1V1NRD9</accession>
<gene>
    <name evidence="1" type="ORF">OMM_14776</name>
</gene>
<name>A0A1V1NRD9_9BACT</name>
<evidence type="ECO:0000313" key="1">
    <source>
        <dbReference type="EMBL" id="ETR65129.1"/>
    </source>
</evidence>
<reference evidence="2" key="1">
    <citation type="submission" date="2012-11" db="EMBL/GenBank/DDBJ databases">
        <authorList>
            <person name="Lucero-Rivera Y.E."/>
            <person name="Tovar-Ramirez D."/>
        </authorList>
    </citation>
    <scope>NUCLEOTIDE SEQUENCE [LARGE SCALE GENOMIC DNA]</scope>
    <source>
        <strain evidence="2">Araruama</strain>
    </source>
</reference>
<comment type="caution">
    <text evidence="1">The sequence shown here is derived from an EMBL/GenBank/DDBJ whole genome shotgun (WGS) entry which is preliminary data.</text>
</comment>
<dbReference type="EMBL" id="ATBP01003182">
    <property type="protein sequence ID" value="ETR65129.1"/>
    <property type="molecule type" value="Genomic_DNA"/>
</dbReference>
<dbReference type="AlphaFoldDB" id="A0A1V1NRD9"/>
<proteinExistence type="predicted"/>
<organism evidence="1 2">
    <name type="scientific">Candidatus Magnetoglobus multicellularis str. Araruama</name>
    <dbReference type="NCBI Taxonomy" id="890399"/>
    <lineage>
        <taxon>Bacteria</taxon>
        <taxon>Pseudomonadati</taxon>
        <taxon>Thermodesulfobacteriota</taxon>
        <taxon>Desulfobacteria</taxon>
        <taxon>Desulfobacterales</taxon>
        <taxon>Desulfobacteraceae</taxon>
        <taxon>Candidatus Magnetoglobus</taxon>
    </lineage>
</organism>
<protein>
    <submittedName>
        <fullName evidence="1">Uncharacterized protein</fullName>
    </submittedName>
</protein>